<keyword evidence="4" id="KW-1003">Cell membrane</keyword>
<dbReference type="PRINTS" id="PR00758">
    <property type="entry name" value="ARSENICPUMP"/>
</dbReference>
<keyword evidence="3" id="KW-0813">Transport</keyword>
<feature type="transmembrane region" description="Helical" evidence="8">
    <location>
        <begin position="175"/>
        <end position="192"/>
    </location>
</feature>
<name>A0A0H5DUB7_9BACT</name>
<dbReference type="AlphaFoldDB" id="A0A0H5DUB7"/>
<organism evidence="10 11">
    <name type="scientific">Estrella lausannensis</name>
    <dbReference type="NCBI Taxonomy" id="483423"/>
    <lineage>
        <taxon>Bacteria</taxon>
        <taxon>Pseudomonadati</taxon>
        <taxon>Chlamydiota</taxon>
        <taxon>Chlamydiia</taxon>
        <taxon>Parachlamydiales</taxon>
        <taxon>Candidatus Criblamydiaceae</taxon>
        <taxon>Estrella</taxon>
    </lineage>
</organism>
<evidence type="ECO:0000256" key="7">
    <source>
        <dbReference type="ARBA" id="ARBA00023136"/>
    </source>
</evidence>
<evidence type="ECO:0000256" key="3">
    <source>
        <dbReference type="ARBA" id="ARBA00022448"/>
    </source>
</evidence>
<accession>A0A0H5DUB7</accession>
<evidence type="ECO:0000256" key="4">
    <source>
        <dbReference type="ARBA" id="ARBA00022475"/>
    </source>
</evidence>
<feature type="domain" description="Citrate transporter-like" evidence="9">
    <location>
        <begin position="11"/>
        <end position="361"/>
    </location>
</feature>
<evidence type="ECO:0000256" key="2">
    <source>
        <dbReference type="ARBA" id="ARBA00009843"/>
    </source>
</evidence>
<keyword evidence="11" id="KW-1185">Reference proteome</keyword>
<gene>
    <name evidence="10" type="primary">arsb3</name>
    <name evidence="10" type="ORF">ELAC_2204</name>
</gene>
<proteinExistence type="inferred from homology"/>
<protein>
    <submittedName>
        <fullName evidence="10">Putative arsenite permease</fullName>
    </submittedName>
</protein>
<keyword evidence="6 8" id="KW-1133">Transmembrane helix</keyword>
<dbReference type="PANTHER" id="PTHR43568:SF1">
    <property type="entry name" value="P PROTEIN"/>
    <property type="match status" value="1"/>
</dbReference>
<feature type="transmembrane region" description="Helical" evidence="8">
    <location>
        <begin position="236"/>
        <end position="256"/>
    </location>
</feature>
<reference evidence="11" key="1">
    <citation type="submission" date="2015-06" db="EMBL/GenBank/DDBJ databases">
        <authorList>
            <person name="Bertelli C."/>
        </authorList>
    </citation>
    <scope>NUCLEOTIDE SEQUENCE [LARGE SCALE GENOMIC DNA]</scope>
    <source>
        <strain evidence="11">CRIB-30</strain>
    </source>
</reference>
<feature type="transmembrane region" description="Helical" evidence="8">
    <location>
        <begin position="276"/>
        <end position="302"/>
    </location>
</feature>
<feature type="transmembrane region" description="Helical" evidence="8">
    <location>
        <begin position="354"/>
        <end position="383"/>
    </location>
</feature>
<keyword evidence="7 8" id="KW-0472">Membrane</keyword>
<dbReference type="GO" id="GO:0015105">
    <property type="term" value="F:arsenite transmembrane transporter activity"/>
    <property type="evidence" value="ECO:0007669"/>
    <property type="project" value="InterPro"/>
</dbReference>
<feature type="transmembrane region" description="Helical" evidence="8">
    <location>
        <begin position="395"/>
        <end position="418"/>
    </location>
</feature>
<feature type="transmembrane region" description="Helical" evidence="8">
    <location>
        <begin position="51"/>
        <end position="72"/>
    </location>
</feature>
<evidence type="ECO:0000259" key="9">
    <source>
        <dbReference type="Pfam" id="PF03600"/>
    </source>
</evidence>
<dbReference type="GO" id="GO:0005886">
    <property type="term" value="C:plasma membrane"/>
    <property type="evidence" value="ECO:0007669"/>
    <property type="project" value="UniProtKB-SubCell"/>
</dbReference>
<comment type="similarity">
    <text evidence="2">Belongs to the CitM (TC 2.A.11) transporter family.</text>
</comment>
<feature type="transmembrane region" description="Helical" evidence="8">
    <location>
        <begin position="212"/>
        <end position="229"/>
    </location>
</feature>
<evidence type="ECO:0000313" key="10">
    <source>
        <dbReference type="EMBL" id="CRX39524.1"/>
    </source>
</evidence>
<dbReference type="OrthoDB" id="9765532at2"/>
<evidence type="ECO:0000256" key="5">
    <source>
        <dbReference type="ARBA" id="ARBA00022692"/>
    </source>
</evidence>
<dbReference type="Proteomes" id="UP000220251">
    <property type="component" value="Unassembled WGS sequence"/>
</dbReference>
<feature type="transmembrane region" description="Helical" evidence="8">
    <location>
        <begin position="309"/>
        <end position="334"/>
    </location>
</feature>
<dbReference type="EMBL" id="CWGJ01000028">
    <property type="protein sequence ID" value="CRX39524.1"/>
    <property type="molecule type" value="Genomic_DNA"/>
</dbReference>
<evidence type="ECO:0000256" key="8">
    <source>
        <dbReference type="SAM" id="Phobius"/>
    </source>
</evidence>
<evidence type="ECO:0000313" key="11">
    <source>
        <dbReference type="Proteomes" id="UP000220251"/>
    </source>
</evidence>
<evidence type="ECO:0000256" key="6">
    <source>
        <dbReference type="ARBA" id="ARBA00022989"/>
    </source>
</evidence>
<dbReference type="RefSeq" id="WP_098039385.1">
    <property type="nucleotide sequence ID" value="NZ_CWGJ01000028.1"/>
</dbReference>
<keyword evidence="5 8" id="KW-0812">Transmembrane</keyword>
<dbReference type="PANTHER" id="PTHR43568">
    <property type="entry name" value="P PROTEIN"/>
    <property type="match status" value="1"/>
</dbReference>
<evidence type="ECO:0000256" key="1">
    <source>
        <dbReference type="ARBA" id="ARBA00004651"/>
    </source>
</evidence>
<dbReference type="InterPro" id="IPR004680">
    <property type="entry name" value="Cit_transptr-like_dom"/>
</dbReference>
<feature type="transmembrane region" description="Helical" evidence="8">
    <location>
        <begin position="92"/>
        <end position="119"/>
    </location>
</feature>
<dbReference type="Pfam" id="PF03600">
    <property type="entry name" value="CitMHS"/>
    <property type="match status" value="1"/>
</dbReference>
<comment type="subcellular location">
    <subcellularLocation>
        <location evidence="1">Cell membrane</location>
        <topology evidence="1">Multi-pass membrane protein</topology>
    </subcellularLocation>
</comment>
<sequence length="419" mass="45887">MISLATFLLCYVLFVIAPHYKAWTALGGALILILTGQLSVSSAFFEVHWNVMGLFVGTLVLAELFMLSRVPAVIAEWLVDHSRSVRSALIKIFILSSVISMFVENVAVVLLVAPVALSLTEKLKISPIKPLILIAMFSNLQGASTLIGDPPSMILGSYLKMSFNDFFFFEEKPSIFFIIQAGFVSTLIYAFWLFRKSLQSIELVKVENVRSLVPSALLLILISLLVFSSQLDPDSIYLAGTAAMTLGVIGLVWNHYGPKWGSSLTIIRTLDWDTSLFLLALFILVGAIRLNGWMDSLAAFVIREVPENLILLYLFIIIFSVIISAFVDNVPYILAMIPVVEKIAAASGYPVHLLAFALLVGACLGGNITPIGASANIACVSLLKKEGHHISFLSYVKIGIIYTAWATIPAAIVLWIIWA</sequence>
<dbReference type="InterPro" id="IPR051475">
    <property type="entry name" value="Diverse_Ion_Transporter"/>
</dbReference>
<dbReference type="InterPro" id="IPR000802">
    <property type="entry name" value="Arsenical_pump_ArsB"/>
</dbReference>